<gene>
    <name evidence="2" type="ORF">PGTUg99_020154</name>
    <name evidence="1" type="ORF">PGTUg99_022103</name>
</gene>
<reference evidence="2 3" key="1">
    <citation type="submission" date="2019-05" db="EMBL/GenBank/DDBJ databases">
        <title>Emergence of the Ug99 lineage of the wheat stem rust pathogen through somatic hybridization.</title>
        <authorList>
            <person name="Li F."/>
            <person name="Upadhyaya N.M."/>
            <person name="Sperschneider J."/>
            <person name="Matny O."/>
            <person name="Nguyen-Phuc H."/>
            <person name="Mago R."/>
            <person name="Raley C."/>
            <person name="Miller M.E."/>
            <person name="Silverstein K.A.T."/>
            <person name="Henningsen E."/>
            <person name="Hirsch C.D."/>
            <person name="Visser B."/>
            <person name="Pretorius Z.A."/>
            <person name="Steffenson B.J."/>
            <person name="Schwessinger B."/>
            <person name="Dodds P.N."/>
            <person name="Figueroa M."/>
        </authorList>
    </citation>
    <scope>NUCLEOTIDE SEQUENCE [LARGE SCALE GENOMIC DNA]</scope>
    <source>
        <strain evidence="2 3">Ug99</strain>
    </source>
</reference>
<accession>A0A5B0NSK9</accession>
<evidence type="ECO:0000313" key="2">
    <source>
        <dbReference type="EMBL" id="KAA1092201.1"/>
    </source>
</evidence>
<evidence type="ECO:0000313" key="3">
    <source>
        <dbReference type="Proteomes" id="UP000325313"/>
    </source>
</evidence>
<sequence length="254" mass="28707">MSVPSRKEVTANDAADGLFTVFEENFLLTAVTAIEAADRLFTEVELNELFGVEAAQESFEEVTAIEAEDRLSLFTELEHKELFGAEAAQDSIEEVAAIEVEDRLFTELELKQLFGTEAAQDYIEEVAAIEAEDRLFTELELKELFGMEAAQYLIQEGYITRGNMEHIHNTLSNKYGFSGPLKIDYIETPEGQVVSSNVLFRPMLQEWMRSDPPFDNVEHYFPDYVAFRSMDHDVDNTGGELAALHSDKDDRLIA</sequence>
<proteinExistence type="predicted"/>
<organism evidence="2 3">
    <name type="scientific">Puccinia graminis f. sp. tritici</name>
    <dbReference type="NCBI Taxonomy" id="56615"/>
    <lineage>
        <taxon>Eukaryota</taxon>
        <taxon>Fungi</taxon>
        <taxon>Dikarya</taxon>
        <taxon>Basidiomycota</taxon>
        <taxon>Pucciniomycotina</taxon>
        <taxon>Pucciniomycetes</taxon>
        <taxon>Pucciniales</taxon>
        <taxon>Pucciniaceae</taxon>
        <taxon>Puccinia</taxon>
    </lineage>
</organism>
<dbReference type="EMBL" id="VDEP01000509">
    <property type="protein sequence ID" value="KAA1066763.1"/>
    <property type="molecule type" value="Genomic_DNA"/>
</dbReference>
<name>A0A5B0NSK9_PUCGR</name>
<evidence type="ECO:0000313" key="1">
    <source>
        <dbReference type="EMBL" id="KAA1066763.1"/>
    </source>
</evidence>
<dbReference type="EMBL" id="VDEP01000377">
    <property type="protein sequence ID" value="KAA1092201.1"/>
    <property type="molecule type" value="Genomic_DNA"/>
</dbReference>
<protein>
    <submittedName>
        <fullName evidence="2">Uncharacterized protein</fullName>
    </submittedName>
</protein>
<dbReference type="AlphaFoldDB" id="A0A5B0NSK9"/>
<dbReference type="Proteomes" id="UP000325313">
    <property type="component" value="Unassembled WGS sequence"/>
</dbReference>
<comment type="caution">
    <text evidence="2">The sequence shown here is derived from an EMBL/GenBank/DDBJ whole genome shotgun (WGS) entry which is preliminary data.</text>
</comment>